<accession>A0A7S3IPN9</accession>
<proteinExistence type="predicted"/>
<keyword evidence="1" id="KW-1133">Transmembrane helix</keyword>
<dbReference type="EMBL" id="HBIH01024976">
    <property type="protein sequence ID" value="CAE0329378.1"/>
    <property type="molecule type" value="Transcribed_RNA"/>
</dbReference>
<keyword evidence="1" id="KW-0812">Transmembrane</keyword>
<dbReference type="AlphaFoldDB" id="A0A7S3IPN9"/>
<sequence>METSAYSEEELQELVKQKLKDFEDFQSLVNSFERDSEQGEVGVERARYQEGLWSKHDTVLYNNLPLSSRLAMSASKQFNLWSDLIFVWGVLGFGLLYFNAERRSKQLNVQLCEKIIEG</sequence>
<gene>
    <name evidence="2" type="ORF">SINC0208_LOCUS10007</name>
</gene>
<reference evidence="2" key="1">
    <citation type="submission" date="2021-01" db="EMBL/GenBank/DDBJ databases">
        <authorList>
            <person name="Corre E."/>
            <person name="Pelletier E."/>
            <person name="Niang G."/>
            <person name="Scheremetjew M."/>
            <person name="Finn R."/>
            <person name="Kale V."/>
            <person name="Holt S."/>
            <person name="Cochrane G."/>
            <person name="Meng A."/>
            <person name="Brown T."/>
            <person name="Cohen L."/>
        </authorList>
    </citation>
    <scope>NUCLEOTIDE SEQUENCE</scope>
    <source>
        <strain evidence="2">S3</strain>
    </source>
</reference>
<feature type="transmembrane region" description="Helical" evidence="1">
    <location>
        <begin position="78"/>
        <end position="98"/>
    </location>
</feature>
<name>A0A7S3IPN9_9SPIT</name>
<protein>
    <submittedName>
        <fullName evidence="2">Uncharacterized protein</fullName>
    </submittedName>
</protein>
<organism evidence="2">
    <name type="scientific">Strombidium inclinatum</name>
    <dbReference type="NCBI Taxonomy" id="197538"/>
    <lineage>
        <taxon>Eukaryota</taxon>
        <taxon>Sar</taxon>
        <taxon>Alveolata</taxon>
        <taxon>Ciliophora</taxon>
        <taxon>Intramacronucleata</taxon>
        <taxon>Spirotrichea</taxon>
        <taxon>Oligotrichia</taxon>
        <taxon>Strombidiidae</taxon>
        <taxon>Strombidium</taxon>
    </lineage>
</organism>
<keyword evidence="1" id="KW-0472">Membrane</keyword>
<evidence type="ECO:0000313" key="2">
    <source>
        <dbReference type="EMBL" id="CAE0329378.1"/>
    </source>
</evidence>
<evidence type="ECO:0000256" key="1">
    <source>
        <dbReference type="SAM" id="Phobius"/>
    </source>
</evidence>